<keyword evidence="2" id="KW-1185">Reference proteome</keyword>
<evidence type="ECO:0000313" key="2">
    <source>
        <dbReference type="Proteomes" id="UP000238479"/>
    </source>
</evidence>
<comment type="caution">
    <text evidence="1">The sequence shown here is derived from an EMBL/GenBank/DDBJ whole genome shotgun (WGS) entry which is preliminary data.</text>
</comment>
<dbReference type="AlphaFoldDB" id="A0A2P6RPD7"/>
<dbReference type="Proteomes" id="UP000238479">
    <property type="component" value="Chromosome 2"/>
</dbReference>
<organism evidence="1 2">
    <name type="scientific">Rosa chinensis</name>
    <name type="common">China rose</name>
    <dbReference type="NCBI Taxonomy" id="74649"/>
    <lineage>
        <taxon>Eukaryota</taxon>
        <taxon>Viridiplantae</taxon>
        <taxon>Streptophyta</taxon>
        <taxon>Embryophyta</taxon>
        <taxon>Tracheophyta</taxon>
        <taxon>Spermatophyta</taxon>
        <taxon>Magnoliopsida</taxon>
        <taxon>eudicotyledons</taxon>
        <taxon>Gunneridae</taxon>
        <taxon>Pentapetalae</taxon>
        <taxon>rosids</taxon>
        <taxon>fabids</taxon>
        <taxon>Rosales</taxon>
        <taxon>Rosaceae</taxon>
        <taxon>Rosoideae</taxon>
        <taxon>Rosoideae incertae sedis</taxon>
        <taxon>Rosa</taxon>
    </lineage>
</organism>
<reference evidence="1 2" key="1">
    <citation type="journal article" date="2018" name="Nat. Genet.">
        <title>The Rosa genome provides new insights in the design of modern roses.</title>
        <authorList>
            <person name="Bendahmane M."/>
        </authorList>
    </citation>
    <scope>NUCLEOTIDE SEQUENCE [LARGE SCALE GENOMIC DNA]</scope>
    <source>
        <strain evidence="2">cv. Old Blush</strain>
    </source>
</reference>
<protein>
    <submittedName>
        <fullName evidence="1">Uncharacterized protein</fullName>
    </submittedName>
</protein>
<gene>
    <name evidence="1" type="ORF">RchiOBHm_Chr2g0109171</name>
</gene>
<accession>A0A2P6RPD7</accession>
<proteinExistence type="predicted"/>
<name>A0A2P6RPD7_ROSCH</name>
<sequence length="57" mass="5851">MDPNVIGGMWAGVRGGGSGENDGVEVGVEGDAELRGWCCPVRTCIIVLCKAASRAVM</sequence>
<evidence type="ECO:0000313" key="1">
    <source>
        <dbReference type="EMBL" id="PRQ48302.1"/>
    </source>
</evidence>
<dbReference type="EMBL" id="PDCK01000040">
    <property type="protein sequence ID" value="PRQ48302.1"/>
    <property type="molecule type" value="Genomic_DNA"/>
</dbReference>
<dbReference type="Gramene" id="PRQ48302">
    <property type="protein sequence ID" value="PRQ48302"/>
    <property type="gene ID" value="RchiOBHm_Chr2g0109171"/>
</dbReference>